<dbReference type="EMBL" id="GL385401">
    <property type="protein sequence ID" value="EJT70677.1"/>
    <property type="molecule type" value="Genomic_DNA"/>
</dbReference>
<proteinExistence type="predicted"/>
<dbReference type="EnsemblFungi" id="EJT70677">
    <property type="protein sequence ID" value="EJT70677"/>
    <property type="gene ID" value="GGTG_11700"/>
</dbReference>
<gene>
    <name evidence="3" type="primary">20352158</name>
    <name evidence="2" type="ORF">GGTG_11700</name>
</gene>
<feature type="compositionally biased region" description="Basic and acidic residues" evidence="1">
    <location>
        <begin position="433"/>
        <end position="451"/>
    </location>
</feature>
<dbReference type="PANTHER" id="PTHR28307">
    <property type="entry name" value="PROTEIN PAL1"/>
    <property type="match status" value="1"/>
</dbReference>
<reference evidence="2" key="3">
    <citation type="submission" date="2010-09" db="EMBL/GenBank/DDBJ databases">
        <title>Annotation of Gaeumannomyces graminis var. tritici R3-111a-1.</title>
        <authorList>
            <consortium name="The Broad Institute Genome Sequencing Platform"/>
            <person name="Ma L.-J."/>
            <person name="Dead R."/>
            <person name="Young S.K."/>
            <person name="Zeng Q."/>
            <person name="Gargeya S."/>
            <person name="Fitzgerald M."/>
            <person name="Haas B."/>
            <person name="Abouelleil A."/>
            <person name="Alvarado L."/>
            <person name="Arachchi H.M."/>
            <person name="Berlin A."/>
            <person name="Brown A."/>
            <person name="Chapman S.B."/>
            <person name="Chen Z."/>
            <person name="Dunbar C."/>
            <person name="Freedman E."/>
            <person name="Gearin G."/>
            <person name="Gellesch M."/>
            <person name="Goldberg J."/>
            <person name="Griggs A."/>
            <person name="Gujja S."/>
            <person name="Heiman D."/>
            <person name="Howarth C."/>
            <person name="Larson L."/>
            <person name="Lui A."/>
            <person name="MacDonald P.J.P."/>
            <person name="Mehta T."/>
            <person name="Montmayeur A."/>
            <person name="Murphy C."/>
            <person name="Neiman D."/>
            <person name="Pearson M."/>
            <person name="Priest M."/>
            <person name="Roberts A."/>
            <person name="Saif S."/>
            <person name="Shea T."/>
            <person name="Shenoy N."/>
            <person name="Sisk P."/>
            <person name="Stolte C."/>
            <person name="Sykes S."/>
            <person name="Yandava C."/>
            <person name="Wortman J."/>
            <person name="Nusbaum C."/>
            <person name="Birren B."/>
        </authorList>
    </citation>
    <scope>NUCLEOTIDE SEQUENCE</scope>
    <source>
        <strain evidence="2">R3-111a-1</strain>
    </source>
</reference>
<reference evidence="4" key="1">
    <citation type="submission" date="2010-07" db="EMBL/GenBank/DDBJ databases">
        <title>The genome sequence of Gaeumannomyces graminis var. tritici strain R3-111a-1.</title>
        <authorList>
            <consortium name="The Broad Institute Genome Sequencing Platform"/>
            <person name="Ma L.-J."/>
            <person name="Dead R."/>
            <person name="Young S."/>
            <person name="Zeng Q."/>
            <person name="Koehrsen M."/>
            <person name="Alvarado L."/>
            <person name="Berlin A."/>
            <person name="Chapman S.B."/>
            <person name="Chen Z."/>
            <person name="Freedman E."/>
            <person name="Gellesch M."/>
            <person name="Goldberg J."/>
            <person name="Griggs A."/>
            <person name="Gujja S."/>
            <person name="Heilman E.R."/>
            <person name="Heiman D."/>
            <person name="Hepburn T."/>
            <person name="Howarth C."/>
            <person name="Jen D."/>
            <person name="Larson L."/>
            <person name="Mehta T."/>
            <person name="Neiman D."/>
            <person name="Pearson M."/>
            <person name="Roberts A."/>
            <person name="Saif S."/>
            <person name="Shea T."/>
            <person name="Shenoy N."/>
            <person name="Sisk P."/>
            <person name="Stolte C."/>
            <person name="Sykes S."/>
            <person name="Walk T."/>
            <person name="White J."/>
            <person name="Yandava C."/>
            <person name="Haas B."/>
            <person name="Nusbaum C."/>
            <person name="Birren B."/>
        </authorList>
    </citation>
    <scope>NUCLEOTIDE SEQUENCE [LARGE SCALE GENOMIC DNA]</scope>
    <source>
        <strain evidence="4">R3-111a-1</strain>
    </source>
</reference>
<dbReference type="STRING" id="644352.J3PDX7"/>
<dbReference type="Pfam" id="PF08316">
    <property type="entry name" value="Pal1"/>
    <property type="match status" value="1"/>
</dbReference>
<feature type="compositionally biased region" description="Polar residues" evidence="1">
    <location>
        <begin position="64"/>
        <end position="73"/>
    </location>
</feature>
<dbReference type="FunCoup" id="J3PDX7">
    <property type="interactions" value="191"/>
</dbReference>
<evidence type="ECO:0000313" key="3">
    <source>
        <dbReference type="EnsemblFungi" id="EJT70677"/>
    </source>
</evidence>
<feature type="region of interest" description="Disordered" evidence="1">
    <location>
        <begin position="362"/>
        <end position="516"/>
    </location>
</feature>
<evidence type="ECO:0000256" key="1">
    <source>
        <dbReference type="SAM" id="MobiDB-lite"/>
    </source>
</evidence>
<feature type="compositionally biased region" description="Pro residues" evidence="1">
    <location>
        <begin position="107"/>
        <end position="119"/>
    </location>
</feature>
<organism evidence="2">
    <name type="scientific">Gaeumannomyces tritici (strain R3-111a-1)</name>
    <name type="common">Wheat and barley take-all root rot fungus</name>
    <name type="synonym">Gaeumannomyces graminis var. tritici</name>
    <dbReference type="NCBI Taxonomy" id="644352"/>
    <lineage>
        <taxon>Eukaryota</taxon>
        <taxon>Fungi</taxon>
        <taxon>Dikarya</taxon>
        <taxon>Ascomycota</taxon>
        <taxon>Pezizomycotina</taxon>
        <taxon>Sordariomycetes</taxon>
        <taxon>Sordariomycetidae</taxon>
        <taxon>Magnaporthales</taxon>
        <taxon>Magnaporthaceae</taxon>
        <taxon>Gaeumannomyces</taxon>
    </lineage>
</organism>
<reference evidence="3" key="4">
    <citation type="journal article" date="2015" name="G3 (Bethesda)">
        <title>Genome sequences of three phytopathogenic species of the Magnaporthaceae family of fungi.</title>
        <authorList>
            <person name="Okagaki L.H."/>
            <person name="Nunes C.C."/>
            <person name="Sailsbery J."/>
            <person name="Clay B."/>
            <person name="Brown D."/>
            <person name="John T."/>
            <person name="Oh Y."/>
            <person name="Young N."/>
            <person name="Fitzgerald M."/>
            <person name="Haas B.J."/>
            <person name="Zeng Q."/>
            <person name="Young S."/>
            <person name="Adiconis X."/>
            <person name="Fan L."/>
            <person name="Levin J.Z."/>
            <person name="Mitchell T.K."/>
            <person name="Okubara P.A."/>
            <person name="Farman M.L."/>
            <person name="Kohn L.M."/>
            <person name="Birren B."/>
            <person name="Ma L.-J."/>
            <person name="Dean R.A."/>
        </authorList>
    </citation>
    <scope>NUCLEOTIDE SEQUENCE</scope>
    <source>
        <strain evidence="3">R3-111a-1</strain>
    </source>
</reference>
<feature type="compositionally biased region" description="Polar residues" evidence="1">
    <location>
        <begin position="407"/>
        <end position="422"/>
    </location>
</feature>
<feature type="compositionally biased region" description="Basic and acidic residues" evidence="1">
    <location>
        <begin position="384"/>
        <end position="394"/>
    </location>
</feature>
<evidence type="ECO:0008006" key="5">
    <source>
        <dbReference type="Google" id="ProtNLM"/>
    </source>
</evidence>
<feature type="region of interest" description="Disordered" evidence="1">
    <location>
        <begin position="1"/>
        <end position="230"/>
    </location>
</feature>
<feature type="compositionally biased region" description="Basic and acidic residues" evidence="1">
    <location>
        <begin position="214"/>
        <end position="228"/>
    </location>
</feature>
<dbReference type="AlphaFoldDB" id="J3PDX7"/>
<dbReference type="RefSeq" id="XP_009227855.1">
    <property type="nucleotide sequence ID" value="XM_009229591.1"/>
</dbReference>
<feature type="region of interest" description="Disordered" evidence="1">
    <location>
        <begin position="249"/>
        <end position="294"/>
    </location>
</feature>
<evidence type="ECO:0000313" key="2">
    <source>
        <dbReference type="EMBL" id="EJT70677.1"/>
    </source>
</evidence>
<feature type="compositionally biased region" description="Polar residues" evidence="1">
    <location>
        <begin position="12"/>
        <end position="35"/>
    </location>
</feature>
<dbReference type="PANTHER" id="PTHR28307:SF2">
    <property type="entry name" value="PROTEIN PAL1"/>
    <property type="match status" value="1"/>
</dbReference>
<dbReference type="HOGENOM" id="CLU_025891_1_0_1"/>
<dbReference type="GO" id="GO:0005737">
    <property type="term" value="C:cytoplasm"/>
    <property type="evidence" value="ECO:0007669"/>
    <property type="project" value="TreeGrafter"/>
</dbReference>
<dbReference type="GeneID" id="20352158"/>
<feature type="region of interest" description="Disordered" evidence="1">
    <location>
        <begin position="306"/>
        <end position="334"/>
    </location>
</feature>
<dbReference type="eggNOG" id="ENOG502S21G">
    <property type="taxonomic scope" value="Eukaryota"/>
</dbReference>
<dbReference type="VEuPathDB" id="FungiDB:GGTG_11700"/>
<evidence type="ECO:0000313" key="4">
    <source>
        <dbReference type="Proteomes" id="UP000006039"/>
    </source>
</evidence>
<sequence length="516" mass="56134">MSDHQGHRSAGSGLTLNLSSNNPFRNRAVSPTNLPRSPASPFDDPVPPPRPTSRNPFLDPANKPAQSQSQGVLISTDDMDSKTDQRSPTAEEIFDALTLDDGAKKGTPPPPSSRPPRPPGARGENVPPPGRRGPPPPNHRPTRSQEEAMRARRMHGAGHSGSSNSPGRRGERRPRRNSESSVISADKEKTLTDEEKKARDQRRRERERRHRSRDSKDKTKPPSRKLDIIDQLDATSIYGTGLFHHDGPFDALNPHRNKKGSSRAPMQAFPKDSLNNVLGGSGPVNARPDHATFMGNSNEEAFKEYASPLDKQGSSSRVMPVFDPTSRGSILHGDESLGLGTSTFLEGTPAARAVIQRREAEMAANQEENGLQRKKSLAQRIRGINRDKRRDFEPSGRMTNPDGARRSPTTYGAQTSSSVQNSRGERNPFFNEYGDRGGEDELSVRRPDVRTKSPTSPMPPLERKITSDSNGAPSPLDDQAPRQGGGLLARVKSLKGGRRGRPSGGDPSPTLPGTAA</sequence>
<accession>J3PDX7</accession>
<dbReference type="Proteomes" id="UP000006039">
    <property type="component" value="Unassembled WGS sequence"/>
</dbReference>
<dbReference type="OrthoDB" id="5352132at2759"/>
<reference evidence="2" key="2">
    <citation type="submission" date="2010-07" db="EMBL/GenBank/DDBJ databases">
        <authorList>
            <consortium name="The Broad Institute Genome Sequencing Platform"/>
            <consortium name="Broad Institute Genome Sequencing Center for Infectious Disease"/>
            <person name="Ma L.-J."/>
            <person name="Dead R."/>
            <person name="Young S."/>
            <person name="Zeng Q."/>
            <person name="Koehrsen M."/>
            <person name="Alvarado L."/>
            <person name="Berlin A."/>
            <person name="Chapman S.B."/>
            <person name="Chen Z."/>
            <person name="Freedman E."/>
            <person name="Gellesch M."/>
            <person name="Goldberg J."/>
            <person name="Griggs A."/>
            <person name="Gujja S."/>
            <person name="Heilman E.R."/>
            <person name="Heiman D."/>
            <person name="Hepburn T."/>
            <person name="Howarth C."/>
            <person name="Jen D."/>
            <person name="Larson L."/>
            <person name="Mehta T."/>
            <person name="Neiman D."/>
            <person name="Pearson M."/>
            <person name="Roberts A."/>
            <person name="Saif S."/>
            <person name="Shea T."/>
            <person name="Shenoy N."/>
            <person name="Sisk P."/>
            <person name="Stolte C."/>
            <person name="Sykes S."/>
            <person name="Walk T."/>
            <person name="White J."/>
            <person name="Yandava C."/>
            <person name="Haas B."/>
            <person name="Nusbaum C."/>
            <person name="Birren B."/>
        </authorList>
    </citation>
    <scope>NUCLEOTIDE SEQUENCE</scope>
    <source>
        <strain evidence="2">R3-111a-1</strain>
    </source>
</reference>
<protein>
    <recommendedName>
        <fullName evidence="5">Pal1 cell morphology protein</fullName>
    </recommendedName>
</protein>
<name>J3PDX7_GAET3</name>
<keyword evidence="4" id="KW-1185">Reference proteome</keyword>
<feature type="compositionally biased region" description="Pro residues" evidence="1">
    <location>
        <begin position="126"/>
        <end position="139"/>
    </location>
</feature>
<feature type="compositionally biased region" description="Basic and acidic residues" evidence="1">
    <location>
        <begin position="185"/>
        <end position="204"/>
    </location>
</feature>
<feature type="compositionally biased region" description="Basic residues" evidence="1">
    <location>
        <begin position="492"/>
        <end position="501"/>
    </location>
</feature>
<dbReference type="InterPro" id="IPR013226">
    <property type="entry name" value="Pal1"/>
</dbReference>
<reference evidence="3" key="5">
    <citation type="submission" date="2018-04" db="UniProtKB">
        <authorList>
            <consortium name="EnsemblFungi"/>
        </authorList>
    </citation>
    <scope>IDENTIFICATION</scope>
    <source>
        <strain evidence="3">R3-111a-1</strain>
    </source>
</reference>